<evidence type="ECO:0000256" key="2">
    <source>
        <dbReference type="ARBA" id="ARBA00022771"/>
    </source>
</evidence>
<keyword evidence="8 9" id="KW-0539">Nucleus</keyword>
<evidence type="ECO:0000259" key="12">
    <source>
        <dbReference type="PROSITE" id="PS51843"/>
    </source>
</evidence>
<keyword evidence="14" id="KW-1185">Reference proteome</keyword>
<dbReference type="InterPro" id="IPR000536">
    <property type="entry name" value="Nucl_hrmn_rcpt_lig-bd"/>
</dbReference>
<name>A0A7I8VKA7_9ANNE</name>
<comment type="caution">
    <text evidence="13">The sequence shown here is derived from an EMBL/GenBank/DDBJ whole genome shotgun (WGS) entry which is preliminary data.</text>
</comment>
<evidence type="ECO:0000256" key="3">
    <source>
        <dbReference type="ARBA" id="ARBA00022833"/>
    </source>
</evidence>
<dbReference type="EMBL" id="CAJFCJ010000006">
    <property type="protein sequence ID" value="CAD5116718.1"/>
    <property type="molecule type" value="Genomic_DNA"/>
</dbReference>
<dbReference type="InterPro" id="IPR001628">
    <property type="entry name" value="Znf_hrmn_rcpt"/>
</dbReference>
<dbReference type="GO" id="GO:0045944">
    <property type="term" value="P:positive regulation of transcription by RNA polymerase II"/>
    <property type="evidence" value="ECO:0007669"/>
    <property type="project" value="TreeGrafter"/>
</dbReference>
<keyword evidence="5 9" id="KW-0238">DNA-binding</keyword>
<dbReference type="Gene3D" id="1.10.565.10">
    <property type="entry name" value="Retinoid X Receptor"/>
    <property type="match status" value="1"/>
</dbReference>
<dbReference type="InterPro" id="IPR001723">
    <property type="entry name" value="Nuclear_hrmn_rcpt"/>
</dbReference>
<feature type="domain" description="NR LBD" evidence="12">
    <location>
        <begin position="309"/>
        <end position="540"/>
    </location>
</feature>
<keyword evidence="4 9" id="KW-0805">Transcription regulation</keyword>
<dbReference type="GO" id="GO:0000978">
    <property type="term" value="F:RNA polymerase II cis-regulatory region sequence-specific DNA binding"/>
    <property type="evidence" value="ECO:0007669"/>
    <property type="project" value="TreeGrafter"/>
</dbReference>
<gene>
    <name evidence="13" type="ORF">DGYR_LOCUS5316</name>
</gene>
<keyword evidence="3 9" id="KW-0862">Zinc</keyword>
<dbReference type="Pfam" id="PF00104">
    <property type="entry name" value="Hormone_recep"/>
    <property type="match status" value="1"/>
</dbReference>
<dbReference type="GO" id="GO:0030154">
    <property type="term" value="P:cell differentiation"/>
    <property type="evidence" value="ECO:0007669"/>
    <property type="project" value="TreeGrafter"/>
</dbReference>
<dbReference type="AlphaFoldDB" id="A0A7I8VKA7"/>
<dbReference type="InterPro" id="IPR013088">
    <property type="entry name" value="Znf_NHR/GATA"/>
</dbReference>
<dbReference type="PROSITE" id="PS51030">
    <property type="entry name" value="NUCLEAR_REC_DBD_2"/>
    <property type="match status" value="1"/>
</dbReference>
<dbReference type="InterPro" id="IPR050234">
    <property type="entry name" value="Nuclear_hormone_rcpt_NR1"/>
</dbReference>
<evidence type="ECO:0000259" key="11">
    <source>
        <dbReference type="PROSITE" id="PS51030"/>
    </source>
</evidence>
<evidence type="ECO:0000256" key="6">
    <source>
        <dbReference type="ARBA" id="ARBA00023163"/>
    </source>
</evidence>
<keyword evidence="6 9" id="KW-0804">Transcription</keyword>
<reference evidence="13 14" key="1">
    <citation type="submission" date="2020-08" db="EMBL/GenBank/DDBJ databases">
        <authorList>
            <person name="Hejnol A."/>
        </authorList>
    </citation>
    <scope>NUCLEOTIDE SEQUENCE [LARGE SCALE GENOMIC DNA]</scope>
</reference>
<evidence type="ECO:0000256" key="7">
    <source>
        <dbReference type="ARBA" id="ARBA00023170"/>
    </source>
</evidence>
<keyword evidence="2 9" id="KW-0863">Zinc-finger</keyword>
<dbReference type="OrthoDB" id="6352325at2759"/>
<dbReference type="SMART" id="SM00430">
    <property type="entry name" value="HOLI"/>
    <property type="match status" value="1"/>
</dbReference>
<evidence type="ECO:0000256" key="5">
    <source>
        <dbReference type="ARBA" id="ARBA00023125"/>
    </source>
</evidence>
<feature type="region of interest" description="Disordered" evidence="10">
    <location>
        <begin position="95"/>
        <end position="123"/>
    </location>
</feature>
<organism evidence="13 14">
    <name type="scientific">Dimorphilus gyrociliatus</name>
    <dbReference type="NCBI Taxonomy" id="2664684"/>
    <lineage>
        <taxon>Eukaryota</taxon>
        <taxon>Metazoa</taxon>
        <taxon>Spiralia</taxon>
        <taxon>Lophotrochozoa</taxon>
        <taxon>Annelida</taxon>
        <taxon>Polychaeta</taxon>
        <taxon>Polychaeta incertae sedis</taxon>
        <taxon>Dinophilidae</taxon>
        <taxon>Dimorphilus</taxon>
    </lineage>
</organism>
<dbReference type="Pfam" id="PF00105">
    <property type="entry name" value="zf-C4"/>
    <property type="match status" value="1"/>
</dbReference>
<evidence type="ECO:0000256" key="10">
    <source>
        <dbReference type="SAM" id="MobiDB-lite"/>
    </source>
</evidence>
<dbReference type="PANTHER" id="PTHR24082:SF283">
    <property type="entry name" value="NUCLEAR HORMONE RECEPTOR HR96"/>
    <property type="match status" value="1"/>
</dbReference>
<keyword evidence="1 9" id="KW-0479">Metal-binding</keyword>
<feature type="domain" description="Nuclear receptor" evidence="11">
    <location>
        <begin position="128"/>
        <end position="204"/>
    </location>
</feature>
<dbReference type="GO" id="GO:0004879">
    <property type="term" value="F:nuclear receptor activity"/>
    <property type="evidence" value="ECO:0007669"/>
    <property type="project" value="TreeGrafter"/>
</dbReference>
<evidence type="ECO:0000256" key="8">
    <source>
        <dbReference type="ARBA" id="ARBA00023242"/>
    </source>
</evidence>
<evidence type="ECO:0000256" key="9">
    <source>
        <dbReference type="RuleBase" id="RU004334"/>
    </source>
</evidence>
<comment type="similarity">
    <text evidence="9">Belongs to the nuclear hormone receptor family.</text>
</comment>
<dbReference type="SUPFAM" id="SSF57716">
    <property type="entry name" value="Glucocorticoid receptor-like (DNA-binding domain)"/>
    <property type="match status" value="1"/>
</dbReference>
<dbReference type="SMART" id="SM00399">
    <property type="entry name" value="ZnF_C4"/>
    <property type="match status" value="1"/>
</dbReference>
<proteinExistence type="inferred from homology"/>
<dbReference type="Gene3D" id="3.30.50.10">
    <property type="entry name" value="Erythroid Transcription Factor GATA-1, subunit A"/>
    <property type="match status" value="1"/>
</dbReference>
<protein>
    <submittedName>
        <fullName evidence="13">DgyrCDS5576</fullName>
    </submittedName>
</protein>
<comment type="subcellular location">
    <subcellularLocation>
        <location evidence="9">Nucleus</location>
    </subcellularLocation>
</comment>
<sequence length="540" mass="61407">MLSMEFSVFDAEARYGYEDFSSCAYDQRYQPPYVPQASNDLGGRNLWHDMDSVSIKMEMPETGPQYDYTAHNGHIMQLQNSNNYPMAPQQTMNIDTMMPDYSSSSPPANTSPTSTTTTSGSKKKTKEDKICGVCGDRALGYNFDAISCESCKAFFRRNAPKGLEYFKCPYDEKCKMDISNRRFCKRCRLKKCFDIGMRKEYILTEEEKAAKRRKIEENRMMRDIERQGMTRGQVPDFVYSGHSTPASHTSQVPTPPMSMTHSPNGPMIAPPPTQHQPQQIMGGMSSPMYNSTSPDSSAMSPTFRALSPEEHELIAELESAYNASVYVKRQEAEPSRESVQDMSDLVNIAEISIRRVIEMVKKIYAFKKLSQVDQIALLKGGCIELLILRGAQSFDADKQRFLEGQDSEEASAMNLDQLRRAEGSDLFNEHMMFVKDLSVDLKADRTTLSILLVINLFSPDRPGLKDKIEVSLQQERYSTLLRNYLTEHYGQANARFMFPKLLLKLTDIRNLNEEHSQILLRVKPDGIQPLMQEVLNLKSN</sequence>
<evidence type="ECO:0000256" key="1">
    <source>
        <dbReference type="ARBA" id="ARBA00022723"/>
    </source>
</evidence>
<dbReference type="PROSITE" id="PS00031">
    <property type="entry name" value="NUCLEAR_REC_DBD_1"/>
    <property type="match status" value="1"/>
</dbReference>
<evidence type="ECO:0000313" key="14">
    <source>
        <dbReference type="Proteomes" id="UP000549394"/>
    </source>
</evidence>
<dbReference type="GO" id="GO:0000122">
    <property type="term" value="P:negative regulation of transcription by RNA polymerase II"/>
    <property type="evidence" value="ECO:0007669"/>
    <property type="project" value="TreeGrafter"/>
</dbReference>
<dbReference type="Proteomes" id="UP000549394">
    <property type="component" value="Unassembled WGS sequence"/>
</dbReference>
<dbReference type="PRINTS" id="PR00047">
    <property type="entry name" value="STROIDFINGER"/>
</dbReference>
<dbReference type="SUPFAM" id="SSF48508">
    <property type="entry name" value="Nuclear receptor ligand-binding domain"/>
    <property type="match status" value="1"/>
</dbReference>
<dbReference type="GO" id="GO:0008270">
    <property type="term" value="F:zinc ion binding"/>
    <property type="evidence" value="ECO:0007669"/>
    <property type="project" value="UniProtKB-KW"/>
</dbReference>
<evidence type="ECO:0000256" key="4">
    <source>
        <dbReference type="ARBA" id="ARBA00023015"/>
    </source>
</evidence>
<dbReference type="CDD" id="cd06929">
    <property type="entry name" value="NR_LBD_F1"/>
    <property type="match status" value="1"/>
</dbReference>
<dbReference type="PANTHER" id="PTHR24082">
    <property type="entry name" value="NUCLEAR HORMONE RECEPTOR"/>
    <property type="match status" value="1"/>
</dbReference>
<evidence type="ECO:0000313" key="13">
    <source>
        <dbReference type="EMBL" id="CAD5116718.1"/>
    </source>
</evidence>
<keyword evidence="7 9" id="KW-0675">Receptor</keyword>
<dbReference type="GO" id="GO:0005634">
    <property type="term" value="C:nucleus"/>
    <property type="evidence" value="ECO:0007669"/>
    <property type="project" value="UniProtKB-SubCell"/>
</dbReference>
<dbReference type="InterPro" id="IPR035500">
    <property type="entry name" value="NHR-like_dom_sf"/>
</dbReference>
<dbReference type="PRINTS" id="PR00398">
    <property type="entry name" value="STRDHORMONER"/>
</dbReference>
<dbReference type="PROSITE" id="PS51843">
    <property type="entry name" value="NR_LBD"/>
    <property type="match status" value="1"/>
</dbReference>
<feature type="compositionally biased region" description="Low complexity" evidence="10">
    <location>
        <begin position="102"/>
        <end position="120"/>
    </location>
</feature>
<accession>A0A7I8VKA7</accession>